<dbReference type="PIRSF" id="PIRSF037237">
    <property type="entry name" value="Peptidase_WD_repeats_DUG2"/>
    <property type="match status" value="1"/>
</dbReference>
<dbReference type="Gene3D" id="2.130.10.10">
    <property type="entry name" value="YVTN repeat-like/Quinoprotein amine dehydrogenase"/>
    <property type="match status" value="2"/>
</dbReference>
<feature type="compositionally biased region" description="Pro residues" evidence="6">
    <location>
        <begin position="8"/>
        <end position="22"/>
    </location>
</feature>
<reference evidence="8 9" key="1">
    <citation type="submission" date="2018-11" db="EMBL/GenBank/DDBJ databases">
        <title>Genome sequence of Apiotrichum porosum DSM 27194.</title>
        <authorList>
            <person name="Aliyu H."/>
            <person name="Gorte O."/>
            <person name="Ochsenreither K."/>
        </authorList>
    </citation>
    <scope>NUCLEOTIDE SEQUENCE [LARGE SCALE GENOMIC DNA]</scope>
    <source>
        <strain evidence="8 9">DSM 27194</strain>
    </source>
</reference>
<dbReference type="PANTHER" id="PTHR43270:SF8">
    <property type="entry name" value="DI- AND TRIPEPTIDASE DUG2-RELATED"/>
    <property type="match status" value="1"/>
</dbReference>
<dbReference type="GO" id="GO:0008233">
    <property type="term" value="F:peptidase activity"/>
    <property type="evidence" value="ECO:0007669"/>
    <property type="project" value="UniProtKB-KW"/>
</dbReference>
<dbReference type="SUPFAM" id="SSF53187">
    <property type="entry name" value="Zn-dependent exopeptidases"/>
    <property type="match status" value="1"/>
</dbReference>
<keyword evidence="3" id="KW-0479">Metal-binding</keyword>
<dbReference type="Pfam" id="PF07687">
    <property type="entry name" value="M20_dimer"/>
    <property type="match status" value="1"/>
</dbReference>
<evidence type="ECO:0000256" key="1">
    <source>
        <dbReference type="ARBA" id="ARBA00006247"/>
    </source>
</evidence>
<keyword evidence="5" id="KW-0853">WD repeat</keyword>
<feature type="repeat" description="WD" evidence="5">
    <location>
        <begin position="90"/>
        <end position="121"/>
    </location>
</feature>
<dbReference type="Pfam" id="PF00400">
    <property type="entry name" value="WD40"/>
    <property type="match status" value="2"/>
</dbReference>
<dbReference type="GO" id="GO:0046872">
    <property type="term" value="F:metal ion binding"/>
    <property type="evidence" value="ECO:0007669"/>
    <property type="project" value="UniProtKB-KW"/>
</dbReference>
<dbReference type="PROSITE" id="PS50082">
    <property type="entry name" value="WD_REPEATS_2"/>
    <property type="match status" value="2"/>
</dbReference>
<dbReference type="InterPro" id="IPR017149">
    <property type="entry name" value="GSH_degradosome_Dug2"/>
</dbReference>
<feature type="repeat" description="WD" evidence="5">
    <location>
        <begin position="340"/>
        <end position="379"/>
    </location>
</feature>
<dbReference type="GO" id="GO:0006751">
    <property type="term" value="P:glutathione catabolic process"/>
    <property type="evidence" value="ECO:0007669"/>
    <property type="project" value="InterPro"/>
</dbReference>
<keyword evidence="9" id="KW-1185">Reference proteome</keyword>
<feature type="compositionally biased region" description="Low complexity" evidence="6">
    <location>
        <begin position="209"/>
        <end position="219"/>
    </location>
</feature>
<dbReference type="PANTHER" id="PTHR43270">
    <property type="entry name" value="BETA-ALA-HIS DIPEPTIDASE"/>
    <property type="match status" value="1"/>
</dbReference>
<dbReference type="Pfam" id="PF01546">
    <property type="entry name" value="Peptidase_M20"/>
    <property type="match status" value="1"/>
</dbReference>
<evidence type="ECO:0000256" key="5">
    <source>
        <dbReference type="PROSITE-ProRule" id="PRU00221"/>
    </source>
</evidence>
<feature type="region of interest" description="Disordered" evidence="6">
    <location>
        <begin position="195"/>
        <end position="254"/>
    </location>
</feature>
<dbReference type="GeneID" id="39586748"/>
<organism evidence="8 9">
    <name type="scientific">Apiotrichum porosum</name>
    <dbReference type="NCBI Taxonomy" id="105984"/>
    <lineage>
        <taxon>Eukaryota</taxon>
        <taxon>Fungi</taxon>
        <taxon>Dikarya</taxon>
        <taxon>Basidiomycota</taxon>
        <taxon>Agaricomycotina</taxon>
        <taxon>Tremellomycetes</taxon>
        <taxon>Trichosporonales</taxon>
        <taxon>Trichosporonaceae</taxon>
        <taxon>Apiotrichum</taxon>
    </lineage>
</organism>
<dbReference type="InterPro" id="IPR011047">
    <property type="entry name" value="Quinoprotein_ADH-like_sf"/>
</dbReference>
<keyword evidence="4" id="KW-0378">Hydrolase</keyword>
<dbReference type="SUPFAM" id="SSF50998">
    <property type="entry name" value="Quinoprotein alcohol dehydrogenase-like"/>
    <property type="match status" value="1"/>
</dbReference>
<dbReference type="EMBL" id="RSCE01000012">
    <property type="protein sequence ID" value="RSH78480.1"/>
    <property type="molecule type" value="Genomic_DNA"/>
</dbReference>
<sequence>MFRCQPPIVFPPTPPPSPPSTPPRTLSPIADSLTRNRVGIPPTLSHLLSVGKGRVLSLAADEDHVFAGCQSCDNEITVFSRSSLQPLFRLLGHAGSVLALLVIKEKGWLVSSSSAGDVRIWCTTTFEPLYIIRPCDDTSGDIYSLAWDDRNGGTLYFGAQNTTIEWVNFSKLPNGSPAGSATVISINSPTEATNSLNAAPKLTTPKCSPPASSQSPAPSVRSGRYKPHSFFDTPPADVRSGTSTPRTPGAVLASGRCTTPIPAGVAASDVAGRLLRATSVTEFEIDVDSTLFYAHYGYVYALDMITRPDGSRWLASGSGDSDLKIWECAPRGGLHLVREFSGLSGAVLSIAHRDSLIYAGLQDGEIDVWDLETGARIRTIEAHDADVMAMTVLGCDVFTGAADGRVLRIDESFDCTAAFKAHADVVLAALIVPAARKPGQYELITAGNDSFVKIWSIPMARATRHDTDIDDIEGVIEGSGDVMLYALKKLVAVPTVSDEAHRESCRQGAHLLKKLLGQLGASAEMLSGDPGRNPLVLATFTGRDTGKPRKRVLFYGHYDVQPVGEKDWESDPWELTGRNGYLYGRGVTDNKGPIMAVACAAAALRQRRELDVDLVMLIEGEEEAGSRGFAAAVRRNKDHIGKVDVVLLANSTWIDEEDPCVVYGMRGVVYANLSVSSEGDDAHNGVEGGAVAEPMFDLVRVLGSLADAQGVKLPGFYEAVRKQTPEELELLSSVARASGRPLDELVRVWRQPSFSIANITTSGAANKTVIPRRVCADISMRLVPDQDLDTIVDDLVAYCEKVFTDLDSPNHLDVTITHAASWWLASLDHPYFVALEDAVKDIWGQQPLKIREGGTVPTMSWLEREFAAPCVHLPLGQSSDAGHLANERIRLLNLNNGKKVVENYLSRLARI</sequence>
<dbReference type="InterPro" id="IPR002933">
    <property type="entry name" value="Peptidase_M20"/>
</dbReference>
<gene>
    <name evidence="8" type="ORF">EHS24_002205</name>
</gene>
<comment type="similarity">
    <text evidence="1">Belongs to the peptidase M20A family.</text>
</comment>
<evidence type="ECO:0000313" key="8">
    <source>
        <dbReference type="EMBL" id="RSH78480.1"/>
    </source>
</evidence>
<dbReference type="OrthoDB" id="7832001at2759"/>
<dbReference type="InterPro" id="IPR001680">
    <property type="entry name" value="WD40_rpt"/>
</dbReference>
<evidence type="ECO:0000256" key="3">
    <source>
        <dbReference type="ARBA" id="ARBA00022723"/>
    </source>
</evidence>
<dbReference type="Gene3D" id="3.40.630.10">
    <property type="entry name" value="Zn peptidases"/>
    <property type="match status" value="1"/>
</dbReference>
<name>A0A427XHX5_9TREE</name>
<feature type="domain" description="Peptidase M20 dimerisation" evidence="7">
    <location>
        <begin position="664"/>
        <end position="802"/>
    </location>
</feature>
<dbReference type="InterPro" id="IPR011650">
    <property type="entry name" value="Peptidase_M20_dimer"/>
</dbReference>
<keyword evidence="2" id="KW-0645">Protease</keyword>
<evidence type="ECO:0000256" key="4">
    <source>
        <dbReference type="ARBA" id="ARBA00022801"/>
    </source>
</evidence>
<dbReference type="RefSeq" id="XP_028473627.1">
    <property type="nucleotide sequence ID" value="XM_028617949.1"/>
</dbReference>
<dbReference type="InterPro" id="IPR015943">
    <property type="entry name" value="WD40/YVTN_repeat-like_dom_sf"/>
</dbReference>
<feature type="region of interest" description="Disordered" evidence="6">
    <location>
        <begin position="1"/>
        <end position="26"/>
    </location>
</feature>
<dbReference type="Proteomes" id="UP000279236">
    <property type="component" value="Unassembled WGS sequence"/>
</dbReference>
<dbReference type="Gene3D" id="3.30.70.360">
    <property type="match status" value="1"/>
</dbReference>
<evidence type="ECO:0000256" key="6">
    <source>
        <dbReference type="SAM" id="MobiDB-lite"/>
    </source>
</evidence>
<evidence type="ECO:0000256" key="2">
    <source>
        <dbReference type="ARBA" id="ARBA00022670"/>
    </source>
</evidence>
<dbReference type="SMART" id="SM00320">
    <property type="entry name" value="WD40"/>
    <property type="match status" value="7"/>
</dbReference>
<evidence type="ECO:0000313" key="9">
    <source>
        <dbReference type="Proteomes" id="UP000279236"/>
    </source>
</evidence>
<dbReference type="InterPro" id="IPR051458">
    <property type="entry name" value="Cyt/Met_Dipeptidase"/>
</dbReference>
<dbReference type="AlphaFoldDB" id="A0A427XHX5"/>
<evidence type="ECO:0000259" key="7">
    <source>
        <dbReference type="Pfam" id="PF07687"/>
    </source>
</evidence>
<comment type="caution">
    <text evidence="8">The sequence shown here is derived from an EMBL/GenBank/DDBJ whole genome shotgun (WGS) entry which is preliminary data.</text>
</comment>
<accession>A0A427XHX5</accession>
<dbReference type="GO" id="GO:0006508">
    <property type="term" value="P:proteolysis"/>
    <property type="evidence" value="ECO:0007669"/>
    <property type="project" value="UniProtKB-KW"/>
</dbReference>
<dbReference type="STRING" id="105984.A0A427XHX5"/>
<protein>
    <recommendedName>
        <fullName evidence="7">Peptidase M20 dimerisation domain-containing protein</fullName>
    </recommendedName>
</protein>
<proteinExistence type="inferred from homology"/>